<sequence length="453" mass="53958">MKKESQQDLIYINNSLIKMLLNVNTIKTVEYWKREEINVGLKRKLIIIEKLISSYIPLLKNELKIVVNTAKKNIDDYFSNIDWTRNDYEHRYPYETSSLCRKSMWESLPRLDDSMNKTAINLINQRNNFARQYLNNEDVTYVDYLLQLLEFEKEEFLQSLYELEKNTREDYFNHINVVEEVQSIKPWDLKFLFYYPSYNSKIFNRSLSDILDIVILFFKDIGLDIKEIGISFIGISGRKKTSYLMYESKSSIKIFLDSNLKGLQLIKTIFSQVGIALSMVYNKHDDSLYQIEWGIYTNIMENIFVQIALSYNFLVERLGISLKDFNEFTTRLKRIQLYEIRRLACLSDLSIQSYDKCDQLEKIRSKLEFKYLGIDNANEVRWMRRELYGHNAEFKFSKLISIVLANQITNRFISDDNLHLILTEKLVNYLDEYIWSPGNSISFKDRYINLINN</sequence>
<gene>
    <name evidence="1" type="ORF">BTT61001_02868</name>
</gene>
<organism evidence="1 2">
    <name type="scientific">Bacillus thuringiensis</name>
    <dbReference type="NCBI Taxonomy" id="1428"/>
    <lineage>
        <taxon>Bacteria</taxon>
        <taxon>Bacillati</taxon>
        <taxon>Bacillota</taxon>
        <taxon>Bacilli</taxon>
        <taxon>Bacillales</taxon>
        <taxon>Bacillaceae</taxon>
        <taxon>Bacillus</taxon>
        <taxon>Bacillus cereus group</taxon>
    </lineage>
</organism>
<reference evidence="1 2" key="1">
    <citation type="submission" date="2016-08" db="EMBL/GenBank/DDBJ databases">
        <authorList>
            <person name="Seilhamer J.J."/>
        </authorList>
    </citation>
    <scope>NUCLEOTIDE SEQUENCE [LARGE SCALE GENOMIC DNA]</scope>
    <source>
        <strain evidence="1 2">IEBC_T61001</strain>
    </source>
</reference>
<accession>A0A1C4E3P6</accession>
<name>A0A1C4E3P6_BACTU</name>
<evidence type="ECO:0000313" key="2">
    <source>
        <dbReference type="Proteomes" id="UP000195991"/>
    </source>
</evidence>
<dbReference type="AlphaFoldDB" id="A0A1C4E3P6"/>
<evidence type="ECO:0000313" key="1">
    <source>
        <dbReference type="EMBL" id="SCC38236.1"/>
    </source>
</evidence>
<protein>
    <submittedName>
        <fullName evidence="1">Uncharacterized protein</fullName>
    </submittedName>
</protein>
<dbReference type="Proteomes" id="UP000195991">
    <property type="component" value="Unassembled WGS sequence"/>
</dbReference>
<proteinExistence type="predicted"/>
<dbReference type="EMBL" id="FMBI01000030">
    <property type="protein sequence ID" value="SCC38236.1"/>
    <property type="molecule type" value="Genomic_DNA"/>
</dbReference>